<sequence>MAYHLEETLTLPPFHWLSSKYLSHSHCGMRSVHSQLQYQSGSLPYSSHRLQSDFSTFLDSSSVGRSPYRKVRPSDLPSGDFLIQHYRSKLCAPPTRRSAGRREKKQSFSISIYKVMVHPDTGISSKVMSIRNSFVNDIFERIAGESSGPLQPAPHHHQQGDPVRFLLPGELAKHPVSEGTKAVTKYTSSSTKLFTKPNLSFWHRLYKPWWRCLVHLYGKGSAIAPLVSHISEFPAHGYRSGSRHRTSPYRTVPYLCCFSCPQRRGGLLDRWRAFHVTDILSAVYGASNARFHSVRSPAPTSICLNHPVLSRFHGAPTCSVRSQL</sequence>
<protein>
    <submittedName>
        <fullName evidence="2">Uncharacterized protein</fullName>
    </submittedName>
</protein>
<organism evidence="2 3">
    <name type="scientific">Cordylochernes scorpioides</name>
    <dbReference type="NCBI Taxonomy" id="51811"/>
    <lineage>
        <taxon>Eukaryota</taxon>
        <taxon>Metazoa</taxon>
        <taxon>Ecdysozoa</taxon>
        <taxon>Arthropoda</taxon>
        <taxon>Chelicerata</taxon>
        <taxon>Arachnida</taxon>
        <taxon>Pseudoscorpiones</taxon>
        <taxon>Cheliferoidea</taxon>
        <taxon>Chernetidae</taxon>
        <taxon>Cordylochernes</taxon>
    </lineage>
</organism>
<dbReference type="Gene3D" id="1.10.20.10">
    <property type="entry name" value="Histone, subunit A"/>
    <property type="match status" value="1"/>
</dbReference>
<keyword evidence="3" id="KW-1185">Reference proteome</keyword>
<evidence type="ECO:0000313" key="3">
    <source>
        <dbReference type="Proteomes" id="UP001235939"/>
    </source>
</evidence>
<dbReference type="SUPFAM" id="SSF47113">
    <property type="entry name" value="Histone-fold"/>
    <property type="match status" value="1"/>
</dbReference>
<reference evidence="2 3" key="1">
    <citation type="submission" date="2022-01" db="EMBL/GenBank/DDBJ databases">
        <title>A chromosomal length assembly of Cordylochernes scorpioides.</title>
        <authorList>
            <person name="Zeh D."/>
            <person name="Zeh J."/>
        </authorList>
    </citation>
    <scope>NUCLEOTIDE SEQUENCE [LARGE SCALE GENOMIC DNA]</scope>
    <source>
        <strain evidence="2">IN4F17</strain>
        <tissue evidence="2">Whole Body</tissue>
    </source>
</reference>
<dbReference type="Proteomes" id="UP001235939">
    <property type="component" value="Chromosome 02"/>
</dbReference>
<proteinExistence type="inferred from homology"/>
<gene>
    <name evidence="2" type="ORF">LAZ67_2004918</name>
</gene>
<name>A0ABY6K5K6_9ARAC</name>
<dbReference type="EMBL" id="CP092864">
    <property type="protein sequence ID" value="UYV63594.1"/>
    <property type="molecule type" value="Genomic_DNA"/>
</dbReference>
<dbReference type="CDD" id="cd22910">
    <property type="entry name" value="HFD_H2B"/>
    <property type="match status" value="1"/>
</dbReference>
<accession>A0ABY6K5K6</accession>
<dbReference type="InterPro" id="IPR000558">
    <property type="entry name" value="Histone_H2B"/>
</dbReference>
<dbReference type="InterPro" id="IPR009072">
    <property type="entry name" value="Histone-fold"/>
</dbReference>
<comment type="similarity">
    <text evidence="1">Belongs to the histone H2B family.</text>
</comment>
<evidence type="ECO:0000313" key="2">
    <source>
        <dbReference type="EMBL" id="UYV63594.1"/>
    </source>
</evidence>
<dbReference type="SMART" id="SM00427">
    <property type="entry name" value="H2B"/>
    <property type="match status" value="1"/>
</dbReference>
<dbReference type="PRINTS" id="PR00621">
    <property type="entry name" value="HISTONEH2B"/>
</dbReference>
<dbReference type="PANTHER" id="PTHR23428">
    <property type="entry name" value="HISTONE H2B"/>
    <property type="match status" value="1"/>
</dbReference>
<evidence type="ECO:0000256" key="1">
    <source>
        <dbReference type="ARBA" id="ARBA00006846"/>
    </source>
</evidence>